<dbReference type="GO" id="GO:0000162">
    <property type="term" value="P:L-tryptophan biosynthetic process"/>
    <property type="evidence" value="ECO:0007669"/>
    <property type="project" value="UniProtKB-UniRule"/>
</dbReference>
<dbReference type="Proteomes" id="UP000004949">
    <property type="component" value="Unassembled WGS sequence"/>
</dbReference>
<feature type="binding site" evidence="4">
    <location>
        <position position="95"/>
    </location>
    <ligand>
        <name>Mg(2+)</name>
        <dbReference type="ChEBI" id="CHEBI:18420"/>
        <label>1</label>
    </ligand>
</feature>
<dbReference type="PANTHER" id="PTHR43285:SF2">
    <property type="entry name" value="ANTHRANILATE PHOSPHORIBOSYLTRANSFERASE"/>
    <property type="match status" value="1"/>
</dbReference>
<keyword evidence="1 4" id="KW-0328">Glycosyltransferase</keyword>
<feature type="domain" description="Glycosyl transferase family 3" evidence="5">
    <location>
        <begin position="78"/>
        <end position="318"/>
    </location>
</feature>
<accession>G6XHU2</accession>
<evidence type="ECO:0000313" key="7">
    <source>
        <dbReference type="EMBL" id="EHH68316.1"/>
    </source>
</evidence>
<comment type="cofactor">
    <cofactor evidence="4">
        <name>Mg(2+)</name>
        <dbReference type="ChEBI" id="CHEBI:18420"/>
    </cofactor>
    <text evidence="4">Binds 2 magnesium ions per monomer.</text>
</comment>
<dbReference type="Gene3D" id="3.40.1030.10">
    <property type="entry name" value="Nucleoside phosphorylase/phosphoribosyltransferase catalytic domain"/>
    <property type="match status" value="1"/>
</dbReference>
<dbReference type="SUPFAM" id="SSF47648">
    <property type="entry name" value="Nucleoside phosphorylase/phosphoribosyltransferase N-terminal domain"/>
    <property type="match status" value="1"/>
</dbReference>
<organism evidence="7 8">
    <name type="scientific">Gluconobacter morbifer G707</name>
    <dbReference type="NCBI Taxonomy" id="1088869"/>
    <lineage>
        <taxon>Bacteria</taxon>
        <taxon>Pseudomonadati</taxon>
        <taxon>Pseudomonadota</taxon>
        <taxon>Alphaproteobacteria</taxon>
        <taxon>Acetobacterales</taxon>
        <taxon>Acetobacteraceae</taxon>
        <taxon>Gluconobacter</taxon>
    </lineage>
</organism>
<keyword evidence="2 4" id="KW-0808">Transferase</keyword>
<evidence type="ECO:0000313" key="8">
    <source>
        <dbReference type="Proteomes" id="UP000004949"/>
    </source>
</evidence>
<comment type="similarity">
    <text evidence="4">Belongs to the anthranilate phosphoribosyltransferase family.</text>
</comment>
<dbReference type="InterPro" id="IPR017459">
    <property type="entry name" value="Glycosyl_Trfase_fam3_N_dom"/>
</dbReference>
<evidence type="ECO:0000256" key="1">
    <source>
        <dbReference type="ARBA" id="ARBA00022676"/>
    </source>
</evidence>
<dbReference type="InterPro" id="IPR036320">
    <property type="entry name" value="Glycosyl_Trfase_fam3_N_dom_sf"/>
</dbReference>
<proteinExistence type="inferred from homology"/>
<feature type="binding site" evidence="4">
    <location>
        <position position="114"/>
    </location>
    <ligand>
        <name>anthranilate</name>
        <dbReference type="ChEBI" id="CHEBI:16567"/>
        <label>1</label>
    </ligand>
</feature>
<dbReference type="SUPFAM" id="SSF52418">
    <property type="entry name" value="Nucleoside phosphorylase/phosphoribosyltransferase catalytic domain"/>
    <property type="match status" value="1"/>
</dbReference>
<comment type="caution">
    <text evidence="7">The sequence shown here is derived from an EMBL/GenBank/DDBJ whole genome shotgun (WGS) entry which is preliminary data.</text>
</comment>
<keyword evidence="4" id="KW-0479">Metal-binding</keyword>
<keyword evidence="8" id="KW-1185">Reference proteome</keyword>
<dbReference type="AlphaFoldDB" id="G6XHU2"/>
<feature type="domain" description="Glycosyl transferase family 3 N-terminal" evidence="6">
    <location>
        <begin position="8"/>
        <end position="67"/>
    </location>
</feature>
<protein>
    <recommendedName>
        <fullName evidence="4">Anthranilate phosphoribosyltransferase</fullName>
        <ecNumber evidence="4">2.4.2.18</ecNumber>
    </recommendedName>
</protein>
<feature type="binding site" evidence="4">
    <location>
        <position position="232"/>
    </location>
    <ligand>
        <name>Mg(2+)</name>
        <dbReference type="ChEBI" id="CHEBI:18420"/>
        <label>1</label>
    </ligand>
</feature>
<comment type="pathway">
    <text evidence="4">Amino-acid biosynthesis; L-tryptophan biosynthesis; L-tryptophan from chorismate: step 2/5.</text>
</comment>
<feature type="binding site" evidence="4">
    <location>
        <position position="91"/>
    </location>
    <ligand>
        <name>5-phospho-alpha-D-ribose 1-diphosphate</name>
        <dbReference type="ChEBI" id="CHEBI:58017"/>
    </ligand>
</feature>
<feature type="binding site" evidence="4">
    <location>
        <position position="123"/>
    </location>
    <ligand>
        <name>5-phospho-alpha-D-ribose 1-diphosphate</name>
        <dbReference type="ChEBI" id="CHEBI:58017"/>
    </ligand>
</feature>
<keyword evidence="4" id="KW-0460">Magnesium</keyword>
<feature type="binding site" evidence="4">
    <location>
        <begin position="111"/>
        <end position="119"/>
    </location>
    <ligand>
        <name>5-phospho-alpha-D-ribose 1-diphosphate</name>
        <dbReference type="ChEBI" id="CHEBI:58017"/>
    </ligand>
</feature>
<evidence type="ECO:0000256" key="2">
    <source>
        <dbReference type="ARBA" id="ARBA00022679"/>
    </source>
</evidence>
<comment type="subunit">
    <text evidence="4">Homodimer.</text>
</comment>
<dbReference type="GO" id="GO:0004048">
    <property type="term" value="F:anthranilate phosphoribosyltransferase activity"/>
    <property type="evidence" value="ECO:0007669"/>
    <property type="project" value="UniProtKB-UniRule"/>
</dbReference>
<dbReference type="eggNOG" id="COG0547">
    <property type="taxonomic scope" value="Bacteria"/>
</dbReference>
<feature type="binding site" evidence="4">
    <location>
        <begin position="93"/>
        <end position="96"/>
    </location>
    <ligand>
        <name>5-phospho-alpha-D-ribose 1-diphosphate</name>
        <dbReference type="ChEBI" id="CHEBI:58017"/>
    </ligand>
</feature>
<dbReference type="GO" id="GO:0005829">
    <property type="term" value="C:cytosol"/>
    <property type="evidence" value="ECO:0007669"/>
    <property type="project" value="TreeGrafter"/>
</dbReference>
<dbReference type="PATRIC" id="fig|1088869.3.peg.1086"/>
<feature type="binding site" evidence="4">
    <location>
        <position position="231"/>
    </location>
    <ligand>
        <name>Mg(2+)</name>
        <dbReference type="ChEBI" id="CHEBI:18420"/>
        <label>2</label>
    </ligand>
</feature>
<dbReference type="InterPro" id="IPR000312">
    <property type="entry name" value="Glycosyl_Trfase_fam3"/>
</dbReference>
<feature type="binding site" evidence="4">
    <location>
        <position position="83"/>
    </location>
    <ligand>
        <name>anthranilate</name>
        <dbReference type="ChEBI" id="CHEBI:16567"/>
        <label>1</label>
    </ligand>
</feature>
<keyword evidence="4" id="KW-0028">Amino-acid biosynthesis</keyword>
<sequence>MAETFGALLHKVVSGSPLTEEEAQLAFSCIMAGETDPVQLGAFLSALKVRGETTAELTGAVKAVRSYMTVLPYAPEGAIDVCGTGGDGLGTLNVSTAVAFVLAGLGVPVAKHGNRAASSMSGATDVLEKLGIPPNPDAEFQARCLTEDHLAFLSAPHHHPALKHATSVRRTLGFRTLFNLLGPLCNPAQVHRQLIGVFDGQWCLPVARTLGQLGSACVWAVHGTTDLSGSDELTLAGPATIAAWEDGKLFSLTFDPQSAGFPSRPISAIRGDDPQTNAEALLAFLDGADGAYRETVLLNAAAALHVAGRGNVVKEGRIDPQAFRRNAAMAARSIDDGLARTALERARQSARFHKDAGRS</sequence>
<evidence type="ECO:0000259" key="5">
    <source>
        <dbReference type="Pfam" id="PF00591"/>
    </source>
</evidence>
<dbReference type="GO" id="GO:0000287">
    <property type="term" value="F:magnesium ion binding"/>
    <property type="evidence" value="ECO:0007669"/>
    <property type="project" value="UniProtKB-UniRule"/>
</dbReference>
<comment type="function">
    <text evidence="4">Catalyzes the transfer of the phosphoribosyl group of 5-phosphorylribose-1-pyrophosphate (PRPP) to anthranilate to yield N-(5'-phosphoribosyl)-anthranilate (PRA).</text>
</comment>
<reference evidence="7 8" key="1">
    <citation type="submission" date="2011-10" db="EMBL/GenBank/DDBJ databases">
        <title>Genome sequence of Gluconobacter morbifer G707, isolated from Drosophila gut.</title>
        <authorList>
            <person name="Lee W.-J."/>
            <person name="Kim E.-K."/>
        </authorList>
    </citation>
    <scope>NUCLEOTIDE SEQUENCE [LARGE SCALE GENOMIC DNA]</scope>
    <source>
        <strain evidence="7 8">G707</strain>
    </source>
</reference>
<gene>
    <name evidence="4" type="primary">trpD</name>
    <name evidence="7" type="ORF">GMO_10860</name>
</gene>
<dbReference type="Pfam" id="PF02885">
    <property type="entry name" value="Glycos_trans_3N"/>
    <property type="match status" value="1"/>
</dbReference>
<evidence type="ECO:0000256" key="3">
    <source>
        <dbReference type="ARBA" id="ARBA00022822"/>
    </source>
</evidence>
<keyword evidence="3 4" id="KW-0822">Tryptophan biosynthesis</keyword>
<dbReference type="EC" id="2.4.2.18" evidence="4"/>
<dbReference type="Pfam" id="PF00591">
    <property type="entry name" value="Glycos_transf_3"/>
    <property type="match status" value="1"/>
</dbReference>
<dbReference type="HAMAP" id="MF_00211">
    <property type="entry name" value="TrpD"/>
    <property type="match status" value="1"/>
</dbReference>
<dbReference type="PANTHER" id="PTHR43285">
    <property type="entry name" value="ANTHRANILATE PHOSPHORIBOSYLTRANSFERASE"/>
    <property type="match status" value="1"/>
</dbReference>
<keyword evidence="4" id="KW-0057">Aromatic amino acid biosynthesis</keyword>
<comment type="catalytic activity">
    <reaction evidence="4">
        <text>N-(5-phospho-beta-D-ribosyl)anthranilate + diphosphate = 5-phospho-alpha-D-ribose 1-diphosphate + anthranilate</text>
        <dbReference type="Rhea" id="RHEA:11768"/>
        <dbReference type="ChEBI" id="CHEBI:16567"/>
        <dbReference type="ChEBI" id="CHEBI:18277"/>
        <dbReference type="ChEBI" id="CHEBI:33019"/>
        <dbReference type="ChEBI" id="CHEBI:58017"/>
        <dbReference type="EC" id="2.4.2.18"/>
    </reaction>
</comment>
<dbReference type="EMBL" id="AGQV01000002">
    <property type="protein sequence ID" value="EHH68316.1"/>
    <property type="molecule type" value="Genomic_DNA"/>
</dbReference>
<dbReference type="STRING" id="1088869.GMO_10860"/>
<dbReference type="Gene3D" id="1.20.970.10">
    <property type="entry name" value="Transferase, Pyrimidine Nucleoside Phosphorylase, Chain C"/>
    <property type="match status" value="1"/>
</dbReference>
<evidence type="ECO:0000256" key="4">
    <source>
        <dbReference type="HAMAP-Rule" id="MF_00211"/>
    </source>
</evidence>
<feature type="binding site" evidence="4">
    <location>
        <begin position="86"/>
        <end position="87"/>
    </location>
    <ligand>
        <name>5-phospho-alpha-D-ribose 1-diphosphate</name>
        <dbReference type="ChEBI" id="CHEBI:58017"/>
    </ligand>
</feature>
<name>G6XHU2_9PROT</name>
<dbReference type="OrthoDB" id="9806430at2"/>
<feature type="binding site" evidence="4">
    <location>
        <position position="232"/>
    </location>
    <ligand>
        <name>Mg(2+)</name>
        <dbReference type="ChEBI" id="CHEBI:18420"/>
        <label>2</label>
    </ligand>
</feature>
<dbReference type="InterPro" id="IPR035902">
    <property type="entry name" value="Nuc_phospho_transferase"/>
</dbReference>
<dbReference type="InterPro" id="IPR005940">
    <property type="entry name" value="Anthranilate_Pribosyl_Tfrase"/>
</dbReference>
<comment type="caution">
    <text evidence="4">Lacks conserved residue(s) required for the propagation of feature annotation.</text>
</comment>
<dbReference type="UniPathway" id="UPA00035">
    <property type="reaction ID" value="UER00041"/>
</dbReference>
<evidence type="ECO:0000259" key="6">
    <source>
        <dbReference type="Pfam" id="PF02885"/>
    </source>
</evidence>
<dbReference type="RefSeq" id="WP_008851235.1">
    <property type="nucleotide sequence ID" value="NZ_AGQV01000002.1"/>
</dbReference>
<dbReference type="NCBIfam" id="TIGR01245">
    <property type="entry name" value="trpD"/>
    <property type="match status" value="1"/>
</dbReference>
<feature type="binding site" evidence="4">
    <location>
        <position position="169"/>
    </location>
    <ligand>
        <name>anthranilate</name>
        <dbReference type="ChEBI" id="CHEBI:16567"/>
        <label>2</label>
    </ligand>
</feature>
<feature type="binding site" evidence="4">
    <location>
        <position position="83"/>
    </location>
    <ligand>
        <name>5-phospho-alpha-D-ribose 1-diphosphate</name>
        <dbReference type="ChEBI" id="CHEBI:58017"/>
    </ligand>
</feature>